<feature type="compositionally biased region" description="Polar residues" evidence="1">
    <location>
        <begin position="183"/>
        <end position="192"/>
    </location>
</feature>
<protein>
    <submittedName>
        <fullName evidence="2">Uncharacterized protein</fullName>
    </submittedName>
</protein>
<reference evidence="2 3" key="2">
    <citation type="submission" date="2019-01" db="EMBL/GenBank/DDBJ databases">
        <title>A chromosome length genome reference of the Java medaka (oryzias javanicus).</title>
        <authorList>
            <person name="Herpin A."/>
            <person name="Takehana Y."/>
            <person name="Naruse K."/>
            <person name="Ansai S."/>
            <person name="Kawaguchi M."/>
        </authorList>
    </citation>
    <scope>NUCLEOTIDE SEQUENCE [LARGE SCALE GENOMIC DNA]</scope>
    <source>
        <strain evidence="2">RS831</strain>
        <tissue evidence="2">Whole body</tissue>
    </source>
</reference>
<sequence>MGVTWLYKIQRKQKSFMCNKVQAWSQFSREAHQNCSVQFSHRPGRTQISVWENTGFTGTKLGQNLMQTSFMRPVSAVTTVEGDVSTIHPKPSRTYPTLPLSPAPPSYVDKFCLEQEPKSRWCPCEHRLFFIRGKGCCEHNKDVAVPKHRQRGRSEDELNKDEQEPELHYAALEFPRKSKHLKSPNQFTEDNF</sequence>
<dbReference type="EMBL" id="CM012446">
    <property type="protein sequence ID" value="RVE67555.1"/>
    <property type="molecule type" value="Genomic_DNA"/>
</dbReference>
<evidence type="ECO:0000313" key="3">
    <source>
        <dbReference type="Proteomes" id="UP000283210"/>
    </source>
</evidence>
<feature type="region of interest" description="Disordered" evidence="1">
    <location>
        <begin position="172"/>
        <end position="192"/>
    </location>
</feature>
<keyword evidence="3" id="KW-1185">Reference proteome</keyword>
<evidence type="ECO:0000256" key="1">
    <source>
        <dbReference type="SAM" id="MobiDB-lite"/>
    </source>
</evidence>
<feature type="region of interest" description="Disordered" evidence="1">
    <location>
        <begin position="148"/>
        <end position="167"/>
    </location>
</feature>
<dbReference type="AlphaFoldDB" id="A0A3S2P652"/>
<reference evidence="2 3" key="1">
    <citation type="submission" date="2018-11" db="EMBL/GenBank/DDBJ databases">
        <authorList>
            <person name="Lopez-Roques C."/>
            <person name="Donnadieu C."/>
            <person name="Bouchez O."/>
            <person name="Klopp C."/>
            <person name="Cabau C."/>
            <person name="Zahm M."/>
        </authorList>
    </citation>
    <scope>NUCLEOTIDE SEQUENCE [LARGE SCALE GENOMIC DNA]</scope>
    <source>
        <strain evidence="2">RS831</strain>
        <tissue evidence="2">Whole body</tissue>
    </source>
</reference>
<name>A0A3S2P652_ORYJA</name>
<accession>A0A3S2P652</accession>
<evidence type="ECO:0000313" key="2">
    <source>
        <dbReference type="EMBL" id="RVE67555.1"/>
    </source>
</evidence>
<feature type="compositionally biased region" description="Basic and acidic residues" evidence="1">
    <location>
        <begin position="152"/>
        <end position="167"/>
    </location>
</feature>
<dbReference type="Proteomes" id="UP000283210">
    <property type="component" value="Chromosome 10"/>
</dbReference>
<gene>
    <name evidence="2" type="ORF">OJAV_G00103870</name>
</gene>
<proteinExistence type="predicted"/>
<organism evidence="2 3">
    <name type="scientific">Oryzias javanicus</name>
    <name type="common">Javanese ricefish</name>
    <name type="synonym">Aplocheilus javanicus</name>
    <dbReference type="NCBI Taxonomy" id="123683"/>
    <lineage>
        <taxon>Eukaryota</taxon>
        <taxon>Metazoa</taxon>
        <taxon>Chordata</taxon>
        <taxon>Craniata</taxon>
        <taxon>Vertebrata</taxon>
        <taxon>Euteleostomi</taxon>
        <taxon>Actinopterygii</taxon>
        <taxon>Neopterygii</taxon>
        <taxon>Teleostei</taxon>
        <taxon>Neoteleostei</taxon>
        <taxon>Acanthomorphata</taxon>
        <taxon>Ovalentaria</taxon>
        <taxon>Atherinomorphae</taxon>
        <taxon>Beloniformes</taxon>
        <taxon>Adrianichthyidae</taxon>
        <taxon>Oryziinae</taxon>
        <taxon>Oryzias</taxon>
    </lineage>
</organism>